<dbReference type="OrthoDB" id="1872379at2759"/>
<accession>D8PMR1</accession>
<protein>
    <submittedName>
        <fullName evidence="2">Uncharacterized protein</fullName>
    </submittedName>
</protein>
<dbReference type="InterPro" id="IPR019734">
    <property type="entry name" value="TPR_rpt"/>
</dbReference>
<dbReference type="HOGENOM" id="CLU_058463_4_1_1"/>
<dbReference type="eggNOG" id="KOG4234">
    <property type="taxonomic scope" value="Eukaryota"/>
</dbReference>
<dbReference type="RefSeq" id="XP_003037077.1">
    <property type="nucleotide sequence ID" value="XM_003037031.1"/>
</dbReference>
<evidence type="ECO:0000256" key="1">
    <source>
        <dbReference type="PROSITE-ProRule" id="PRU00339"/>
    </source>
</evidence>
<dbReference type="Proteomes" id="UP000007431">
    <property type="component" value="Unassembled WGS sequence"/>
</dbReference>
<dbReference type="STRING" id="578458.D8PMR1"/>
<dbReference type="PANTHER" id="PTHR46014:SF1">
    <property type="entry name" value="TETRATRICOPEPTIDE REPEAT PROTEIN 1"/>
    <property type="match status" value="1"/>
</dbReference>
<dbReference type="VEuPathDB" id="FungiDB:SCHCODRAFT_01039640"/>
<name>D8PMR1_SCHCM</name>
<organism evidence="3">
    <name type="scientific">Schizophyllum commune (strain H4-8 / FGSC 9210)</name>
    <name type="common">Split gill fungus</name>
    <dbReference type="NCBI Taxonomy" id="578458"/>
    <lineage>
        <taxon>Eukaryota</taxon>
        <taxon>Fungi</taxon>
        <taxon>Dikarya</taxon>
        <taxon>Basidiomycota</taxon>
        <taxon>Agaricomycotina</taxon>
        <taxon>Agaricomycetes</taxon>
        <taxon>Agaricomycetidae</taxon>
        <taxon>Agaricales</taxon>
        <taxon>Schizophyllaceae</taxon>
        <taxon>Schizophyllum</taxon>
    </lineage>
</organism>
<feature type="repeat" description="TPR" evidence="1">
    <location>
        <begin position="10"/>
        <end position="43"/>
    </location>
</feature>
<dbReference type="EMBL" id="GL377302">
    <property type="protein sequence ID" value="EFJ02175.1"/>
    <property type="molecule type" value="Genomic_DNA"/>
</dbReference>
<gene>
    <name evidence="2" type="ORF">SCHCODRAFT_9999</name>
</gene>
<reference evidence="2 3" key="1">
    <citation type="journal article" date="2010" name="Nat. Biotechnol.">
        <title>Genome sequence of the model mushroom Schizophyllum commune.</title>
        <authorList>
            <person name="Ohm R.A."/>
            <person name="de Jong J.F."/>
            <person name="Lugones L.G."/>
            <person name="Aerts A."/>
            <person name="Kothe E."/>
            <person name="Stajich J.E."/>
            <person name="de Vries R.P."/>
            <person name="Record E."/>
            <person name="Levasseur A."/>
            <person name="Baker S.E."/>
            <person name="Bartholomew K.A."/>
            <person name="Coutinho P.M."/>
            <person name="Erdmann S."/>
            <person name="Fowler T.J."/>
            <person name="Gathman A.C."/>
            <person name="Lombard V."/>
            <person name="Henrissat B."/>
            <person name="Knabe N."/>
            <person name="Kuees U."/>
            <person name="Lilly W.W."/>
            <person name="Lindquist E."/>
            <person name="Lucas S."/>
            <person name="Magnuson J.K."/>
            <person name="Piumi F."/>
            <person name="Raudaskoski M."/>
            <person name="Salamov A."/>
            <person name="Schmutz J."/>
            <person name="Schwarze F.W.M.R."/>
            <person name="vanKuyk P.A."/>
            <person name="Horton J.S."/>
            <person name="Grigoriev I.V."/>
            <person name="Woesten H.A.B."/>
        </authorList>
    </citation>
    <scope>NUCLEOTIDE SEQUENCE [LARGE SCALE GENOMIC DNA]</scope>
    <source>
        <strain evidence="3">H4-8 / FGSC 9210</strain>
    </source>
</reference>
<proteinExistence type="predicted"/>
<dbReference type="OMA" id="MCANELE"/>
<evidence type="ECO:0000313" key="2">
    <source>
        <dbReference type="EMBL" id="EFJ02175.1"/>
    </source>
</evidence>
<dbReference type="InterPro" id="IPR011990">
    <property type="entry name" value="TPR-like_helical_dom_sf"/>
</dbReference>
<dbReference type="GeneID" id="9589687"/>
<keyword evidence="3" id="KW-1185">Reference proteome</keyword>
<sequence length="147" mass="16105">MQAECAKARAVLNANIGACYVKLGDHKAAVASCTEALADDPKYIKALQRRASSNEVINTWASLSSASEDYATLLTLIPSHTPLYGEIERAQRRVKPRLEAAQKDEMDEMMGKLKGLGNSVLGYFGLSTDNFKFEQNPQGGYSVNFQQ</sequence>
<dbReference type="InParanoid" id="D8PMR1"/>
<dbReference type="PANTHER" id="PTHR46014">
    <property type="entry name" value="TETRATRICOPEPTIDE REPEAT PROTEIN 1"/>
    <property type="match status" value="1"/>
</dbReference>
<dbReference type="PROSITE" id="PS50005">
    <property type="entry name" value="TPR"/>
    <property type="match status" value="1"/>
</dbReference>
<dbReference type="AlphaFoldDB" id="D8PMR1"/>
<keyword evidence="1" id="KW-0802">TPR repeat</keyword>
<dbReference type="Gene3D" id="1.25.40.10">
    <property type="entry name" value="Tetratricopeptide repeat domain"/>
    <property type="match status" value="1"/>
</dbReference>
<evidence type="ECO:0000313" key="3">
    <source>
        <dbReference type="Proteomes" id="UP000007431"/>
    </source>
</evidence>
<dbReference type="InterPro" id="IPR052769">
    <property type="entry name" value="TPR_domain_protein"/>
</dbReference>
<dbReference type="KEGG" id="scm:SCHCO_01039640"/>
<dbReference type="SUPFAM" id="SSF48452">
    <property type="entry name" value="TPR-like"/>
    <property type="match status" value="1"/>
</dbReference>